<keyword evidence="2" id="KW-0472">Membrane</keyword>
<dbReference type="Proteomes" id="UP000245119">
    <property type="component" value="Linkage Group LG7"/>
</dbReference>
<dbReference type="AlphaFoldDB" id="A0A2T7P2N3"/>
<accession>A0A2T7P2N3</accession>
<feature type="region of interest" description="Disordered" evidence="1">
    <location>
        <begin position="69"/>
        <end position="106"/>
    </location>
</feature>
<evidence type="ECO:0000313" key="3">
    <source>
        <dbReference type="EMBL" id="PVD27679.1"/>
    </source>
</evidence>
<name>A0A2T7P2N3_POMCA</name>
<feature type="transmembrane region" description="Helical" evidence="2">
    <location>
        <begin position="20"/>
        <end position="45"/>
    </location>
</feature>
<sequence length="106" mass="11655">MKPYRLLSALSSDYTYSELSGIVAGVVVAMVVLNVISVIVTVFVMKKKIKDDGYSKPMRMQTQHIYLDINNSPTGHDGHDGGFRGIQNPRMPGDSDDTASTYDSIK</sequence>
<protein>
    <submittedName>
        <fullName evidence="3">Uncharacterized protein</fullName>
    </submittedName>
</protein>
<proteinExistence type="predicted"/>
<keyword evidence="2" id="KW-0812">Transmembrane</keyword>
<evidence type="ECO:0000256" key="2">
    <source>
        <dbReference type="SAM" id="Phobius"/>
    </source>
</evidence>
<comment type="caution">
    <text evidence="3">The sequence shown here is derived from an EMBL/GenBank/DDBJ whole genome shotgun (WGS) entry which is preliminary data.</text>
</comment>
<keyword evidence="2" id="KW-1133">Transmembrane helix</keyword>
<organism evidence="3 4">
    <name type="scientific">Pomacea canaliculata</name>
    <name type="common">Golden apple snail</name>
    <dbReference type="NCBI Taxonomy" id="400727"/>
    <lineage>
        <taxon>Eukaryota</taxon>
        <taxon>Metazoa</taxon>
        <taxon>Spiralia</taxon>
        <taxon>Lophotrochozoa</taxon>
        <taxon>Mollusca</taxon>
        <taxon>Gastropoda</taxon>
        <taxon>Caenogastropoda</taxon>
        <taxon>Architaenioglossa</taxon>
        <taxon>Ampullarioidea</taxon>
        <taxon>Ampullariidae</taxon>
        <taxon>Pomacea</taxon>
    </lineage>
</organism>
<keyword evidence="4" id="KW-1185">Reference proteome</keyword>
<reference evidence="3 4" key="1">
    <citation type="submission" date="2018-04" db="EMBL/GenBank/DDBJ databases">
        <title>The genome of golden apple snail Pomacea canaliculata provides insight into stress tolerance and invasive adaptation.</title>
        <authorList>
            <person name="Liu C."/>
            <person name="Liu B."/>
            <person name="Ren Y."/>
            <person name="Zhang Y."/>
            <person name="Wang H."/>
            <person name="Li S."/>
            <person name="Jiang F."/>
            <person name="Yin L."/>
            <person name="Zhang G."/>
            <person name="Qian W."/>
            <person name="Fan W."/>
        </authorList>
    </citation>
    <scope>NUCLEOTIDE SEQUENCE [LARGE SCALE GENOMIC DNA]</scope>
    <source>
        <strain evidence="3">SZHN2017</strain>
        <tissue evidence="3">Muscle</tissue>
    </source>
</reference>
<dbReference type="EMBL" id="PZQS01000007">
    <property type="protein sequence ID" value="PVD27679.1"/>
    <property type="molecule type" value="Genomic_DNA"/>
</dbReference>
<evidence type="ECO:0000256" key="1">
    <source>
        <dbReference type="SAM" id="MobiDB-lite"/>
    </source>
</evidence>
<evidence type="ECO:0000313" key="4">
    <source>
        <dbReference type="Proteomes" id="UP000245119"/>
    </source>
</evidence>
<gene>
    <name evidence="3" type="ORF">C0Q70_12846</name>
</gene>